<dbReference type="Pfam" id="PF00082">
    <property type="entry name" value="Peptidase_S8"/>
    <property type="match status" value="1"/>
</dbReference>
<dbReference type="PRINTS" id="PR00723">
    <property type="entry name" value="SUBTILISIN"/>
</dbReference>
<name>A0A075IB11_9ARCH</name>
<accession>A0A075IB11</accession>
<proteinExistence type="inferred from homology"/>
<dbReference type="InterPro" id="IPR023828">
    <property type="entry name" value="Peptidase_S8_Ser-AS"/>
</dbReference>
<reference evidence="8" key="1">
    <citation type="journal article" date="2014" name="Genome Biol. Evol.">
        <title>Pangenome evidence for extensive interdomain horizontal transfer affecting lineage core and shell genes in uncultured planktonic thaumarchaeota and euryarchaeota.</title>
        <authorList>
            <person name="Deschamps P."/>
            <person name="Zivanovic Y."/>
            <person name="Moreira D."/>
            <person name="Rodriguez-Valera F."/>
            <person name="Lopez-Garcia P."/>
        </authorList>
    </citation>
    <scope>NUCLEOTIDE SEQUENCE</scope>
</reference>
<evidence type="ECO:0000256" key="3">
    <source>
        <dbReference type="ARBA" id="ARBA00022801"/>
    </source>
</evidence>
<feature type="domain" description="Peptidase S8/S53" evidence="7">
    <location>
        <begin position="165"/>
        <end position="701"/>
    </location>
</feature>
<dbReference type="GO" id="GO:0004252">
    <property type="term" value="F:serine-type endopeptidase activity"/>
    <property type="evidence" value="ECO:0007669"/>
    <property type="project" value="InterPro"/>
</dbReference>
<dbReference type="PROSITE" id="PS51892">
    <property type="entry name" value="SUBTILASE"/>
    <property type="match status" value="1"/>
</dbReference>
<dbReference type="InterPro" id="IPR050131">
    <property type="entry name" value="Peptidase_S8_subtilisin-like"/>
</dbReference>
<dbReference type="InterPro" id="IPR000209">
    <property type="entry name" value="Peptidase_S8/S53_dom"/>
</dbReference>
<dbReference type="InterPro" id="IPR034041">
    <property type="entry name" value="STABLE_peptidase"/>
</dbReference>
<dbReference type="InterPro" id="IPR015500">
    <property type="entry name" value="Peptidase_S8_subtilisin-rel"/>
</dbReference>
<dbReference type="InterPro" id="IPR023827">
    <property type="entry name" value="Peptidase_S8_Asp-AS"/>
</dbReference>
<dbReference type="EMBL" id="KF901281">
    <property type="protein sequence ID" value="AIF25084.1"/>
    <property type="molecule type" value="Genomic_DNA"/>
</dbReference>
<feature type="transmembrane region" description="Helical" evidence="6">
    <location>
        <begin position="1388"/>
        <end position="1406"/>
    </location>
</feature>
<dbReference type="PROSITE" id="PS00018">
    <property type="entry name" value="EF_HAND_1"/>
    <property type="match status" value="1"/>
</dbReference>
<keyword evidence="6" id="KW-0472">Membrane</keyword>
<dbReference type="GO" id="GO:0006508">
    <property type="term" value="P:proteolysis"/>
    <property type="evidence" value="ECO:0007669"/>
    <property type="project" value="UniProtKB-KW"/>
</dbReference>
<organism evidence="8">
    <name type="scientific">uncultured marine thaumarchaeote SAT1000_44_H06</name>
    <dbReference type="NCBI Taxonomy" id="1456411"/>
    <lineage>
        <taxon>Archaea</taxon>
        <taxon>Nitrososphaerota</taxon>
        <taxon>environmental samples</taxon>
    </lineage>
</organism>
<dbReference type="PROSITE" id="PS00138">
    <property type="entry name" value="SUBTILASE_SER"/>
    <property type="match status" value="1"/>
</dbReference>
<dbReference type="PANTHER" id="PTHR43806">
    <property type="entry name" value="PEPTIDASE S8"/>
    <property type="match status" value="1"/>
</dbReference>
<protein>
    <submittedName>
        <fullName evidence="8">Peptidase S8/S53 subtilisin kexin sedolisin</fullName>
    </submittedName>
</protein>
<keyword evidence="4 5" id="KW-0720">Serine protease</keyword>
<dbReference type="Gene3D" id="3.40.50.200">
    <property type="entry name" value="Peptidase S8/S53 domain"/>
    <property type="match status" value="2"/>
</dbReference>
<evidence type="ECO:0000256" key="5">
    <source>
        <dbReference type="RuleBase" id="RU003355"/>
    </source>
</evidence>
<evidence type="ECO:0000259" key="7">
    <source>
        <dbReference type="Pfam" id="PF00082"/>
    </source>
</evidence>
<comment type="similarity">
    <text evidence="1 5">Belongs to the peptidase S8 family.</text>
</comment>
<dbReference type="CDD" id="cd07497">
    <property type="entry name" value="Peptidases_S8_14"/>
    <property type="match status" value="1"/>
</dbReference>
<dbReference type="PROSITE" id="PS00136">
    <property type="entry name" value="SUBTILASE_ASP"/>
    <property type="match status" value="1"/>
</dbReference>
<keyword evidence="6" id="KW-1133">Transmembrane helix</keyword>
<evidence type="ECO:0000256" key="1">
    <source>
        <dbReference type="ARBA" id="ARBA00011073"/>
    </source>
</evidence>
<evidence type="ECO:0000313" key="8">
    <source>
        <dbReference type="EMBL" id="AIF25084.1"/>
    </source>
</evidence>
<keyword evidence="6" id="KW-0812">Transmembrane</keyword>
<evidence type="ECO:0000256" key="6">
    <source>
        <dbReference type="SAM" id="Phobius"/>
    </source>
</evidence>
<evidence type="ECO:0000256" key="2">
    <source>
        <dbReference type="ARBA" id="ARBA00022670"/>
    </source>
</evidence>
<dbReference type="InterPro" id="IPR018247">
    <property type="entry name" value="EF_Hand_1_Ca_BS"/>
</dbReference>
<dbReference type="PANTHER" id="PTHR43806:SF11">
    <property type="entry name" value="CEREVISIN-RELATED"/>
    <property type="match status" value="1"/>
</dbReference>
<dbReference type="InterPro" id="IPR036852">
    <property type="entry name" value="Peptidase_S8/S53_dom_sf"/>
</dbReference>
<evidence type="ECO:0000256" key="4">
    <source>
        <dbReference type="ARBA" id="ARBA00022825"/>
    </source>
</evidence>
<sequence>MREEDSYNKRRNDFLIMPKLALFITSFFLLILFQQGASGFIEGTEVTTLSNFDMERTLDIISIDLPRQEILEKRYLIYGSGSFNNAYSDTKNIVYGIDSDKGFFSVGILTENEVSKLKSKGYYVIEDFALDFHSKYISTNAITKTSQFGNIANSEYVHKLYNVTGKGVTIAVVDTGVDFSNPDIMESVARDDDNNPIMLDADGQGLVLTNSTFAANIKYGKVYNFTKNITLPANATSNVYESRDGVFLNTQSVNGTVSIYNSLYPYYGVNHVLNAKVAGDLKIGTSEKDFIPSKSGIYHLGAILAAHIGKLQVVIVLVTDPNEAGVYDTITPDMSTSWMDFTREENSTPDYDFDFTDEVAITIGSGNEFLLYDSDDDGINDYSAGTVGAQVVDIHGIFSDSAEIDDKLGAINGTLLPAMDKNGNYFGVMNDFFGHGTASAATIVSKGKLTYDIYNDTKKSTILGIAPDASILPVKSLWFGDVFYGWMWVAGFENEENKWIYADKPKADIISNSWGVSNFPSLEYAPGLDISSHILNALVIPQSLHQNYTGTTIISSAGNSGHGYGTMGMPGIASFGISVGAVTSNDFVGYGPFKGEPRFGNTTDHSDHVVDFSSRGPGVIGDIKPDLMSIGAYGFVPSAITILPDEPSESFSVFGGTSMAAPIAAGSAALVVESLKEKSMSYDPFTIRNLLMSSASDLRNDPLTQGAGLVNALDAVRIVNGHGGKFMVHNDASFSNIKEVIGDPWLSLNSDLLGIDPEFNLDETAVPMTGWFGGRLNSGEETITIYTIENPNNYPIDVTIKPQTLKLIDRLEMSGITEPLLQDPILNEDETYRPNYIKISDIAAEHRTANETSIIHPESSLMVLNAHFPFDVFMNQTDTDYADDLRISSLYVYDWDDKNTDDEISSDELSMVNRGGSWGTVQEIRLSDPVEKFENEPIIGVYPVPKKFSFWKGNTNQNTTAMDYTISISYYQNVLWDEITVDKEITIPPNNSSNVRVTLSVPPDSHTGVYQGFLNFKGKHHEINSPVSYGVLETVEKDVMQTIIPGLPGDILYGNGYVKGAFDMTSRYMAGDWRQYYFDIQDNTINSATIDFEWENDYTNFTAFMIDPQGKIIQTNFPSGVFGEFLGWPTGDWLGTSAFSGGGTFYPLKNKDNTSTVLFAPINQTGTYTLLVHSTLFDGTEIVEPVSLAAKFTTIVPDDKPPEITFEVPELINKKFDILPEITEKNPDFVKYYLDGEERELEKLQFGMLPDGEHDLRIHASDIIGNDIDKIFSFTVDNTPPEILIKSPTNGTTVSHSLNIDFKVKDENLAEDGSITILLPNGESLDDITFHSFNVTGIDDGVYDLKIMAVDLAENEQAKMISFNVDHAFVQEMSIIPEEKEPSTGNNLLIIISTIIVAIIVISIIVKRIRKTSRENKILKEDL</sequence>
<keyword evidence="3 5" id="KW-0378">Hydrolase</keyword>
<dbReference type="SUPFAM" id="SSF52743">
    <property type="entry name" value="Subtilisin-like"/>
    <property type="match status" value="1"/>
</dbReference>
<keyword evidence="2 5" id="KW-0645">Protease</keyword>